<evidence type="ECO:0000313" key="1">
    <source>
        <dbReference type="EMBL" id="MBR0653243.1"/>
    </source>
</evidence>
<proteinExistence type="predicted"/>
<dbReference type="Proteomes" id="UP000698752">
    <property type="component" value="Unassembled WGS sequence"/>
</dbReference>
<dbReference type="EMBL" id="JAAEDI010000044">
    <property type="protein sequence ID" value="MBR0653243.1"/>
    <property type="molecule type" value="Genomic_DNA"/>
</dbReference>
<keyword evidence="2" id="KW-1185">Reference proteome</keyword>
<sequence length="226" mass="23116">PRQRIAAALATQALLGDPARAAEMTAAARLNLAALPDTETAPAELAQALMTAGSLFHASHSEEDRAQAEALATRLCATQADDGVFRETGAMAFVAEHAVALLALARSLPFGGQAGEAVRRGIDALALITLPGPVDTITLPAAPAAGTEELALLLRALRAAQTARATGVLALSEAEARRLAFLADLALRFLQARIRPEGDALIVDGPLSAQVAALAALVPPEGAMGR</sequence>
<accession>A0ABS5EQF0</accession>
<protein>
    <submittedName>
        <fullName evidence="1">Uncharacterized protein</fullName>
    </submittedName>
</protein>
<reference evidence="2" key="1">
    <citation type="journal article" date="2021" name="Syst. Appl. Microbiol.">
        <title>Roseomonas hellenica sp. nov., isolated from roots of wild-growing Alkanna tinctoria.</title>
        <authorList>
            <person name="Rat A."/>
            <person name="Naranjo H.D."/>
            <person name="Lebbe L."/>
            <person name="Cnockaert M."/>
            <person name="Krigas N."/>
            <person name="Grigoriadou K."/>
            <person name="Maloupa E."/>
            <person name="Willems A."/>
        </authorList>
    </citation>
    <scope>NUCLEOTIDE SEQUENCE [LARGE SCALE GENOMIC DNA]</scope>
    <source>
        <strain evidence="2">LMG 31159</strain>
    </source>
</reference>
<comment type="caution">
    <text evidence="1">The sequence shown here is derived from an EMBL/GenBank/DDBJ whole genome shotgun (WGS) entry which is preliminary data.</text>
</comment>
<evidence type="ECO:0000313" key="2">
    <source>
        <dbReference type="Proteomes" id="UP000698752"/>
    </source>
</evidence>
<feature type="non-terminal residue" evidence="1">
    <location>
        <position position="1"/>
    </location>
</feature>
<gene>
    <name evidence="1" type="ORF">GXW78_26560</name>
</gene>
<dbReference type="RefSeq" id="WP_211871952.1">
    <property type="nucleotide sequence ID" value="NZ_JAAEDI010000044.1"/>
</dbReference>
<name>A0ABS5EQF0_9PROT</name>
<organism evidence="1 2">
    <name type="scientific">Neoroseomonas terrae</name>
    <dbReference type="NCBI Taxonomy" id="424799"/>
    <lineage>
        <taxon>Bacteria</taxon>
        <taxon>Pseudomonadati</taxon>
        <taxon>Pseudomonadota</taxon>
        <taxon>Alphaproteobacteria</taxon>
        <taxon>Acetobacterales</taxon>
        <taxon>Acetobacteraceae</taxon>
        <taxon>Neoroseomonas</taxon>
    </lineage>
</organism>